<evidence type="ECO:0000313" key="1">
    <source>
        <dbReference type="EMBL" id="KAK7515417.1"/>
    </source>
</evidence>
<proteinExistence type="predicted"/>
<sequence length="223" mass="25920">MDFTKVVETVYSTTPPNDTGLRNFVVKMTLEDLDVLIDSVDDFREMMARVGEFGRDVALVMCETSKSRYGCSKCGAAICMKIPAQSRVFCPHCQHSRTTTRWELLRKRSPAHLSNYISPCCKGLVEMELRWYEYERSTTYCPLWHWRVDRVLENDHGERQWKERFRKLRTGTTSRGFPSYRLIALRQISTYLEGGFHLNFLFERLGKVLPAKLAGAPVYHCDS</sequence>
<reference evidence="1 2" key="1">
    <citation type="submission" date="2024-04" db="EMBL/GenBank/DDBJ databases">
        <title>Phyllosticta paracitricarpa is synonymous to the EU quarantine fungus P. citricarpa based on phylogenomic analyses.</title>
        <authorList>
            <consortium name="Lawrence Berkeley National Laboratory"/>
            <person name="Van Ingen-Buijs V.A."/>
            <person name="Van Westerhoven A.C."/>
            <person name="Haridas S."/>
            <person name="Skiadas P."/>
            <person name="Martin F."/>
            <person name="Groenewald J.Z."/>
            <person name="Crous P.W."/>
            <person name="Seidl M.F."/>
        </authorList>
    </citation>
    <scope>NUCLEOTIDE SEQUENCE [LARGE SCALE GENOMIC DNA]</scope>
    <source>
        <strain evidence="1 2">CBS 123371</strain>
    </source>
</reference>
<dbReference type="EMBL" id="JBBPHU010000007">
    <property type="protein sequence ID" value="KAK7515417.1"/>
    <property type="molecule type" value="Genomic_DNA"/>
</dbReference>
<keyword evidence="2" id="KW-1185">Reference proteome</keyword>
<dbReference type="Proteomes" id="UP001363622">
    <property type="component" value="Unassembled WGS sequence"/>
</dbReference>
<evidence type="ECO:0000313" key="2">
    <source>
        <dbReference type="Proteomes" id="UP001363622"/>
    </source>
</evidence>
<protein>
    <recommendedName>
        <fullName evidence="3">Transposase</fullName>
    </recommendedName>
</protein>
<organism evidence="1 2">
    <name type="scientific">Phyllosticta citriasiana</name>
    <dbReference type="NCBI Taxonomy" id="595635"/>
    <lineage>
        <taxon>Eukaryota</taxon>
        <taxon>Fungi</taxon>
        <taxon>Dikarya</taxon>
        <taxon>Ascomycota</taxon>
        <taxon>Pezizomycotina</taxon>
        <taxon>Dothideomycetes</taxon>
        <taxon>Dothideomycetes incertae sedis</taxon>
        <taxon>Botryosphaeriales</taxon>
        <taxon>Phyllostictaceae</taxon>
        <taxon>Phyllosticta</taxon>
    </lineage>
</organism>
<name>A0ABR1KI55_9PEZI</name>
<comment type="caution">
    <text evidence="1">The sequence shown here is derived from an EMBL/GenBank/DDBJ whole genome shotgun (WGS) entry which is preliminary data.</text>
</comment>
<evidence type="ECO:0008006" key="3">
    <source>
        <dbReference type="Google" id="ProtNLM"/>
    </source>
</evidence>
<accession>A0ABR1KI55</accession>
<gene>
    <name evidence="1" type="ORF">IWZ03DRAFT_202461</name>
</gene>